<dbReference type="InterPro" id="IPR005162">
    <property type="entry name" value="Retrotrans_gag_dom"/>
</dbReference>
<evidence type="ECO:0000256" key="1">
    <source>
        <dbReference type="SAM" id="MobiDB-lite"/>
    </source>
</evidence>
<proteinExistence type="predicted"/>
<feature type="region of interest" description="Disordered" evidence="1">
    <location>
        <begin position="1"/>
        <end position="41"/>
    </location>
</feature>
<organism evidence="3 4">
    <name type="scientific">Escallonia rubra</name>
    <dbReference type="NCBI Taxonomy" id="112253"/>
    <lineage>
        <taxon>Eukaryota</taxon>
        <taxon>Viridiplantae</taxon>
        <taxon>Streptophyta</taxon>
        <taxon>Embryophyta</taxon>
        <taxon>Tracheophyta</taxon>
        <taxon>Spermatophyta</taxon>
        <taxon>Magnoliopsida</taxon>
        <taxon>eudicotyledons</taxon>
        <taxon>Gunneridae</taxon>
        <taxon>Pentapetalae</taxon>
        <taxon>asterids</taxon>
        <taxon>campanulids</taxon>
        <taxon>Escalloniales</taxon>
        <taxon>Escalloniaceae</taxon>
        <taxon>Escallonia</taxon>
    </lineage>
</organism>
<name>A0AA88R9K4_9ASTE</name>
<dbReference type="EMBL" id="JAVXUO010001480">
    <property type="protein sequence ID" value="KAK2981968.1"/>
    <property type="molecule type" value="Genomic_DNA"/>
</dbReference>
<keyword evidence="4" id="KW-1185">Reference proteome</keyword>
<evidence type="ECO:0000259" key="2">
    <source>
        <dbReference type="Pfam" id="PF03732"/>
    </source>
</evidence>
<gene>
    <name evidence="3" type="ORF">RJ640_019188</name>
</gene>
<reference evidence="3" key="1">
    <citation type="submission" date="2022-12" db="EMBL/GenBank/DDBJ databases">
        <title>Draft genome assemblies for two species of Escallonia (Escalloniales).</title>
        <authorList>
            <person name="Chanderbali A."/>
            <person name="Dervinis C."/>
            <person name="Anghel I."/>
            <person name="Soltis D."/>
            <person name="Soltis P."/>
            <person name="Zapata F."/>
        </authorList>
    </citation>
    <scope>NUCLEOTIDE SEQUENCE</scope>
    <source>
        <strain evidence="3">UCBG92.1500</strain>
        <tissue evidence="3">Leaf</tissue>
    </source>
</reference>
<protein>
    <recommendedName>
        <fullName evidence="2">Retrotransposon gag domain-containing protein</fullName>
    </recommendedName>
</protein>
<feature type="domain" description="Retrotransposon gag" evidence="2">
    <location>
        <begin position="97"/>
        <end position="176"/>
    </location>
</feature>
<dbReference type="Proteomes" id="UP001187471">
    <property type="component" value="Unassembled WGS sequence"/>
</dbReference>
<dbReference type="Pfam" id="PF03732">
    <property type="entry name" value="Retrotrans_gag"/>
    <property type="match status" value="1"/>
</dbReference>
<comment type="caution">
    <text evidence="3">The sequence shown here is derived from an EMBL/GenBank/DDBJ whole genome shotgun (WGS) entry which is preliminary data.</text>
</comment>
<evidence type="ECO:0000313" key="3">
    <source>
        <dbReference type="EMBL" id="KAK2981968.1"/>
    </source>
</evidence>
<feature type="region of interest" description="Disordered" evidence="1">
    <location>
        <begin position="217"/>
        <end position="236"/>
    </location>
</feature>
<evidence type="ECO:0000313" key="4">
    <source>
        <dbReference type="Proteomes" id="UP001187471"/>
    </source>
</evidence>
<accession>A0AA88R9K4</accession>
<dbReference type="AlphaFoldDB" id="A0AA88R9K4"/>
<sequence length="236" mass="26915">MQNLERRNRAIAPAEILQSGREDLGRPEGGPEDEEAEFKEQPNPFGCVKCEQLKRAGLEERLARTLEPNSVGFGVKLKICMVRCMPRIFLIGNLIWKEQRARQGMPKKTWELMKSKLKEQFLPADYSMDLYEQFHGLRQWQSSVKDHTSELNNLSQIARLKETDEQVNVRYLSALRVVPDEMRMHRLSNAFKLEERAAPYGPRRLITTPVPAAANTRTTSGVVRGAQSAQRAPKAA</sequence>